<reference evidence="1" key="1">
    <citation type="submission" date="2022-08" db="EMBL/GenBank/DDBJ databases">
        <title>Genome Sequencing of Bacteroides fragilis Group Isolates with Nanopore Technology.</title>
        <authorList>
            <person name="Tisza M.J."/>
            <person name="Smith D."/>
            <person name="Dekker J.P."/>
        </authorList>
    </citation>
    <scope>NUCLEOTIDE SEQUENCE</scope>
    <source>
        <strain evidence="1">BFG-474</strain>
    </source>
</reference>
<accession>A0AA94Y3V7</accession>
<name>A0AA94Y3V7_9BACE</name>
<sequence length="145" mass="17391">MIFNLNNPYEIDRYKEYVNKLFQQRAVVEVKKRLPNRSLAQNSYLHLLLSFFACEFGYSLEEVKLDYFKKTCNRDLFERKKINKQGKEITYMRSSSELTTGEMTTAIERFRNWSQAQAGIYLPAPNENEFLIHIEQEIERNKEFI</sequence>
<gene>
    <name evidence="1" type="ORF">NXW23_11635</name>
</gene>
<dbReference type="AlphaFoldDB" id="A0AA94Y3V7"/>
<evidence type="ECO:0000313" key="2">
    <source>
        <dbReference type="Proteomes" id="UP001060260"/>
    </source>
</evidence>
<protein>
    <submittedName>
        <fullName evidence="1">Uncharacterized protein</fullName>
    </submittedName>
</protein>
<evidence type="ECO:0000313" key="1">
    <source>
        <dbReference type="EMBL" id="UVQ95075.1"/>
    </source>
</evidence>
<dbReference type="Gene3D" id="1.10.3790.10">
    <property type="entry name" value="NinB"/>
    <property type="match status" value="1"/>
</dbReference>
<dbReference type="Proteomes" id="UP001060260">
    <property type="component" value="Chromosome"/>
</dbReference>
<dbReference type="InterPro" id="IPR036619">
    <property type="entry name" value="NinB_sf"/>
</dbReference>
<organism evidence="1 2">
    <name type="scientific">Bacteroides caccae</name>
    <dbReference type="NCBI Taxonomy" id="47678"/>
    <lineage>
        <taxon>Bacteria</taxon>
        <taxon>Pseudomonadati</taxon>
        <taxon>Bacteroidota</taxon>
        <taxon>Bacteroidia</taxon>
        <taxon>Bacteroidales</taxon>
        <taxon>Bacteroidaceae</taxon>
        <taxon>Bacteroides</taxon>
    </lineage>
</organism>
<dbReference type="EMBL" id="CP103166">
    <property type="protein sequence ID" value="UVQ95075.1"/>
    <property type="molecule type" value="Genomic_DNA"/>
</dbReference>
<dbReference type="SUPFAM" id="SSF103370">
    <property type="entry name" value="NinB"/>
    <property type="match status" value="1"/>
</dbReference>
<proteinExistence type="predicted"/>